<feature type="binding site" evidence="10">
    <location>
        <begin position="20"/>
        <end position="21"/>
    </location>
    <ligand>
        <name>NAD(+)</name>
        <dbReference type="ChEBI" id="CHEBI:57540"/>
    </ligand>
</feature>
<dbReference type="InterPro" id="IPR014358">
    <property type="entry name" value="Enoyl-ACP_Rdtase_NADH"/>
</dbReference>
<dbReference type="InterPro" id="IPR036291">
    <property type="entry name" value="NAD(P)-bd_dom_sf"/>
</dbReference>
<dbReference type="Gene3D" id="3.40.50.720">
    <property type="entry name" value="NAD(P)-binding Rossmann-like Domain"/>
    <property type="match status" value="1"/>
</dbReference>
<name>A0A158F029_9BURK</name>
<keyword evidence="4" id="KW-0276">Fatty acid metabolism</keyword>
<gene>
    <name evidence="11" type="ORF">AWB69_00446</name>
</gene>
<dbReference type="Proteomes" id="UP000054683">
    <property type="component" value="Unassembled WGS sequence"/>
</dbReference>
<dbReference type="PANTHER" id="PTHR43159:SF2">
    <property type="entry name" value="ENOYL-[ACYL-CARRIER-PROTEIN] REDUCTASE [NADH], CHLOROPLASTIC"/>
    <property type="match status" value="1"/>
</dbReference>
<dbReference type="EC" id="1.3.1.9" evidence="8"/>
<feature type="binding site" evidence="10">
    <location>
        <position position="92"/>
    </location>
    <ligand>
        <name>NAD(+)</name>
        <dbReference type="ChEBI" id="CHEBI:57540"/>
    </ligand>
</feature>
<dbReference type="OrthoDB" id="9803628at2"/>
<dbReference type="SUPFAM" id="SSF51735">
    <property type="entry name" value="NAD(P)-binding Rossmann-fold domains"/>
    <property type="match status" value="1"/>
</dbReference>
<dbReference type="EMBL" id="FCOK02000002">
    <property type="protein sequence ID" value="SAL13055.1"/>
    <property type="molecule type" value="Genomic_DNA"/>
</dbReference>
<evidence type="ECO:0000256" key="7">
    <source>
        <dbReference type="ARBA" id="ARBA00023160"/>
    </source>
</evidence>
<dbReference type="InterPro" id="IPR002347">
    <property type="entry name" value="SDR_fam"/>
</dbReference>
<accession>A0A158F029</accession>
<evidence type="ECO:0000256" key="1">
    <source>
        <dbReference type="ARBA" id="ARBA00005194"/>
    </source>
</evidence>
<keyword evidence="3 8" id="KW-0444">Lipid biosynthesis</keyword>
<evidence type="ECO:0000256" key="4">
    <source>
        <dbReference type="ARBA" id="ARBA00022832"/>
    </source>
</evidence>
<feature type="binding site" evidence="9">
    <location>
        <position position="95"/>
    </location>
    <ligand>
        <name>substrate</name>
    </ligand>
</feature>
<comment type="catalytic activity">
    <reaction evidence="8">
        <text>a 2,3-saturated acyl-[ACP] + NAD(+) = a (2E)-enoyl-[ACP] + NADH + H(+)</text>
        <dbReference type="Rhea" id="RHEA:10240"/>
        <dbReference type="Rhea" id="RHEA-COMP:9925"/>
        <dbReference type="Rhea" id="RHEA-COMP:9926"/>
        <dbReference type="ChEBI" id="CHEBI:15378"/>
        <dbReference type="ChEBI" id="CHEBI:57540"/>
        <dbReference type="ChEBI" id="CHEBI:57945"/>
        <dbReference type="ChEBI" id="CHEBI:78784"/>
        <dbReference type="ChEBI" id="CHEBI:78785"/>
        <dbReference type="EC" id="1.3.1.9"/>
    </reaction>
</comment>
<evidence type="ECO:0000256" key="10">
    <source>
        <dbReference type="PIRSR" id="PIRSR000094-3"/>
    </source>
</evidence>
<sequence length="255" mass="26885">MNGLLEGRCLLITGVINHASIAFAVAKLAQEQGAEIVLTGHGRLHMVEDAASRLPRPPPVVELDVTQNEQLATLAERLRVHVPRLDGVLHSIAFAPRGAVSGEFLATSWADVSTTLQVSAYSLQALTNAVLPLMDAGGSIVGLDFDASMTWPAYDWMGVAKAALESSARYLSRDLGARGIRVNLVAAGPLRTAASHGEPRFTDIAAAWRARAPLGWNPSDASGVARTCVALLSDWLPATTGEIVHADGGFHTIGI</sequence>
<comment type="pathway">
    <text evidence="1">Lipid metabolism; fatty acid biosynthesis.</text>
</comment>
<keyword evidence="6" id="KW-0443">Lipid metabolism</keyword>
<evidence type="ECO:0000256" key="9">
    <source>
        <dbReference type="PIRSR" id="PIRSR000094-2"/>
    </source>
</evidence>
<evidence type="ECO:0000313" key="12">
    <source>
        <dbReference type="Proteomes" id="UP000054683"/>
    </source>
</evidence>
<dbReference type="AlphaFoldDB" id="A0A158F029"/>
<comment type="similarity">
    <text evidence="2 8">Belongs to the short-chain dehydrogenases/reductases (SDR) family. FabI subfamily.</text>
</comment>
<dbReference type="Pfam" id="PF13561">
    <property type="entry name" value="adh_short_C2"/>
    <property type="match status" value="1"/>
</dbReference>
<protein>
    <recommendedName>
        <fullName evidence="8">Enoyl-[acyl-carrier-protein] reductase [NADH]</fullName>
        <ecNumber evidence="8">1.3.1.9</ecNumber>
    </recommendedName>
</protein>
<dbReference type="NCBIfam" id="NF005908">
    <property type="entry name" value="PRK07889.1"/>
    <property type="match status" value="1"/>
</dbReference>
<feature type="binding site" evidence="10">
    <location>
        <position position="14"/>
    </location>
    <ligand>
        <name>NAD(+)</name>
        <dbReference type="ChEBI" id="CHEBI:57540"/>
    </ligand>
</feature>
<dbReference type="RefSeq" id="WP_062081630.1">
    <property type="nucleotide sequence ID" value="NZ_FCOK02000002.1"/>
</dbReference>
<keyword evidence="5 8" id="KW-0560">Oxidoreductase</keyword>
<evidence type="ECO:0000256" key="2">
    <source>
        <dbReference type="ARBA" id="ARBA00009233"/>
    </source>
</evidence>
<evidence type="ECO:0000256" key="3">
    <source>
        <dbReference type="ARBA" id="ARBA00022516"/>
    </source>
</evidence>
<organism evidence="11 12">
    <name type="scientific">Caballeronia udeis</name>
    <dbReference type="NCBI Taxonomy" id="1232866"/>
    <lineage>
        <taxon>Bacteria</taxon>
        <taxon>Pseudomonadati</taxon>
        <taxon>Pseudomonadota</taxon>
        <taxon>Betaproteobacteria</taxon>
        <taxon>Burkholderiales</taxon>
        <taxon>Burkholderiaceae</taxon>
        <taxon>Caballeronia</taxon>
    </lineage>
</organism>
<evidence type="ECO:0000313" key="11">
    <source>
        <dbReference type="EMBL" id="SAL13055.1"/>
    </source>
</evidence>
<evidence type="ECO:0000256" key="8">
    <source>
        <dbReference type="PIRNR" id="PIRNR000094"/>
    </source>
</evidence>
<dbReference type="UniPathway" id="UPA00094"/>
<dbReference type="GO" id="GO:0006633">
    <property type="term" value="P:fatty acid biosynthetic process"/>
    <property type="evidence" value="ECO:0007669"/>
    <property type="project" value="UniProtKB-UniPathway"/>
</dbReference>
<proteinExistence type="inferred from homology"/>
<dbReference type="GO" id="GO:0004318">
    <property type="term" value="F:enoyl-[acyl-carrier-protein] reductase (NADH) activity"/>
    <property type="evidence" value="ECO:0007669"/>
    <property type="project" value="UniProtKB-EC"/>
</dbReference>
<feature type="binding site" evidence="10">
    <location>
        <begin position="64"/>
        <end position="65"/>
    </location>
    <ligand>
        <name>NAD(+)</name>
        <dbReference type="ChEBI" id="CHEBI:57540"/>
    </ligand>
</feature>
<dbReference type="PIRSF" id="PIRSF000094">
    <property type="entry name" value="Enoyl-ACP_rdct"/>
    <property type="match status" value="1"/>
</dbReference>
<dbReference type="PANTHER" id="PTHR43159">
    <property type="entry name" value="ENOYL-[ACYL-CARRIER-PROTEIN] REDUCTASE"/>
    <property type="match status" value="1"/>
</dbReference>
<keyword evidence="7 8" id="KW-0275">Fatty acid biosynthesis</keyword>
<evidence type="ECO:0000256" key="6">
    <source>
        <dbReference type="ARBA" id="ARBA00023098"/>
    </source>
</evidence>
<keyword evidence="8 10" id="KW-0520">NAD</keyword>
<reference evidence="11 12" key="1">
    <citation type="submission" date="2016-01" db="EMBL/GenBank/DDBJ databases">
        <authorList>
            <person name="Oliw E.H."/>
        </authorList>
    </citation>
    <scope>NUCLEOTIDE SEQUENCE [LARGE SCALE GENOMIC DNA]</scope>
    <source>
        <strain evidence="11">LMG 27134</strain>
    </source>
</reference>
<feature type="binding site" evidence="10">
    <location>
        <position position="161"/>
    </location>
    <ligand>
        <name>NAD(+)</name>
        <dbReference type="ChEBI" id="CHEBI:57540"/>
    </ligand>
</feature>
<evidence type="ECO:0000256" key="5">
    <source>
        <dbReference type="ARBA" id="ARBA00023002"/>
    </source>
</evidence>